<evidence type="ECO:0000313" key="3">
    <source>
        <dbReference type="Proteomes" id="UP000180252"/>
    </source>
</evidence>
<dbReference type="AlphaFoldDB" id="A0A1S1J2B4"/>
<sequence length="185" mass="21719">MQNVIDRTNKFYLLMSQKVLSKKEYEVLEKLLIEKMPLEQAAQQYGVTSQDVQELYERTCSKVKAAAELFSEIDQYEKKLQKLKLQLHPDPSPAAMRKEKAEKDRQKLLLNSAFPFSKRLQTILGNLEIKTIGELADMPLKDFMCIRGFKVKCREELIAFIEFENIGYLFKGFSVWKKQPIERFK</sequence>
<evidence type="ECO:0000313" key="4">
    <source>
        <dbReference type="Proteomes" id="UP000198319"/>
    </source>
</evidence>
<reference evidence="2 4" key="3">
    <citation type="submission" date="2016-11" db="EMBL/GenBank/DDBJ databases">
        <title>Whole genomes of Flavobacteriaceae.</title>
        <authorList>
            <person name="Stine C."/>
            <person name="Li C."/>
            <person name="Tadesse D."/>
        </authorList>
    </citation>
    <scope>NUCLEOTIDE SEQUENCE [LARGE SCALE GENOMIC DNA]</scope>
    <source>
        <strain evidence="2 4">ATCC BAA-2541</strain>
    </source>
</reference>
<dbReference type="EMBL" id="MUHG01000031">
    <property type="protein sequence ID" value="OXB15905.1"/>
    <property type="molecule type" value="Genomic_DNA"/>
</dbReference>
<protein>
    <recommendedName>
        <fullName evidence="5">RNA polymerase sigma-70 region 4 domain-containing protein</fullName>
    </recommendedName>
</protein>
<evidence type="ECO:0000313" key="2">
    <source>
        <dbReference type="EMBL" id="OXB15905.1"/>
    </source>
</evidence>
<dbReference type="Proteomes" id="UP000180252">
    <property type="component" value="Unassembled WGS sequence"/>
</dbReference>
<dbReference type="OrthoDB" id="1372701at2"/>
<organism evidence="1 3">
    <name type="scientific">Flavobacterium tructae</name>
    <dbReference type="NCBI Taxonomy" id="1114873"/>
    <lineage>
        <taxon>Bacteria</taxon>
        <taxon>Pseudomonadati</taxon>
        <taxon>Bacteroidota</taxon>
        <taxon>Flavobacteriia</taxon>
        <taxon>Flavobacteriales</taxon>
        <taxon>Flavobacteriaceae</taxon>
        <taxon>Flavobacterium</taxon>
    </lineage>
</organism>
<dbReference type="RefSeq" id="WP_070908620.1">
    <property type="nucleotide sequence ID" value="NZ_MIKE01000027.1"/>
</dbReference>
<dbReference type="InterPro" id="IPR013324">
    <property type="entry name" value="RNA_pol_sigma_r3/r4-like"/>
</dbReference>
<gene>
    <name evidence="2" type="ORF">B0A71_20065</name>
    <name evidence="1" type="ORF">BHE19_18040</name>
</gene>
<dbReference type="SUPFAM" id="SSF88659">
    <property type="entry name" value="Sigma3 and sigma4 domains of RNA polymerase sigma factors"/>
    <property type="match status" value="1"/>
</dbReference>
<keyword evidence="4" id="KW-1185">Reference proteome</keyword>
<dbReference type="STRING" id="1278819.BHE19_18040"/>
<dbReference type="SUPFAM" id="SSF47789">
    <property type="entry name" value="C-terminal domain of RNA polymerase alpha subunit"/>
    <property type="match status" value="1"/>
</dbReference>
<reference evidence="3" key="1">
    <citation type="submission" date="2016-09" db="EMBL/GenBank/DDBJ databases">
        <authorList>
            <person name="Chen S."/>
            <person name="Walker E."/>
        </authorList>
    </citation>
    <scope>NUCLEOTIDE SEQUENCE [LARGE SCALE GENOMIC DNA]</scope>
    <source>
        <strain evidence="3">MSU</strain>
    </source>
</reference>
<proteinExistence type="predicted"/>
<name>A0A1S1J2B4_9FLAO</name>
<comment type="caution">
    <text evidence="1">The sequence shown here is derived from an EMBL/GenBank/DDBJ whole genome shotgun (WGS) entry which is preliminary data.</text>
</comment>
<dbReference type="EMBL" id="MIKE01000027">
    <property type="protein sequence ID" value="OHT43674.1"/>
    <property type="molecule type" value="Genomic_DNA"/>
</dbReference>
<evidence type="ECO:0000313" key="1">
    <source>
        <dbReference type="EMBL" id="OHT43674.1"/>
    </source>
</evidence>
<dbReference type="Proteomes" id="UP000198319">
    <property type="component" value="Unassembled WGS sequence"/>
</dbReference>
<evidence type="ECO:0008006" key="5">
    <source>
        <dbReference type="Google" id="ProtNLM"/>
    </source>
</evidence>
<reference evidence="1" key="2">
    <citation type="submission" date="2016-09" db="EMBL/GenBank/DDBJ databases">
        <authorList>
            <person name="Capua I."/>
            <person name="De Benedictis P."/>
            <person name="Joannis T."/>
            <person name="Lombin L.H."/>
            <person name="Cattoli G."/>
        </authorList>
    </citation>
    <scope>NUCLEOTIDE SEQUENCE [LARGE SCALE GENOMIC DNA]</scope>
    <source>
        <strain evidence="1">MSU</strain>
    </source>
</reference>
<accession>A0A1S1J2B4</accession>
<dbReference type="Gene3D" id="1.10.150.20">
    <property type="entry name" value="5' to 3' exonuclease, C-terminal subdomain"/>
    <property type="match status" value="1"/>
</dbReference>